<name>A0A845S8L9_9PROT</name>
<evidence type="ECO:0000313" key="1">
    <source>
        <dbReference type="EMBL" id="NCU62887.1"/>
    </source>
</evidence>
<evidence type="ECO:0000313" key="2">
    <source>
        <dbReference type="Proteomes" id="UP000572953"/>
    </source>
</evidence>
<comment type="caution">
    <text evidence="1">The sequence shown here is derived from an EMBL/GenBank/DDBJ whole genome shotgun (WGS) entry which is preliminary data.</text>
</comment>
<sequence length="338" mass="39894">MKTQKSNKKSFLKKIFIKVCRLLNFEIIDQSNFTVPTIKKKLDENLSSAGRKSITLPMGEIKLTRQINSLNIIFRFCTNVKMLTQSKQRLFEEEKYQYTLRSLNSILRSIQIAKNDFKYLDIKITAIDSGSNETDVQKIEKLVKDKNIIFEYIKLDVDEFKNFIDPQASINQKSNMANIYKSFEIGRDGKYDLLYFVEDDYIHEKNSLSEMLFSYEKFASLIKDELILCPTDFPYLYNKFEPTQIILGNNKHWRVIEETLCTFLTSKRLLLKHWDTFVSMTKKEHLPFEKPLHEIYSKQYCLSPIPSLAMHCTNINSIYGLSPVMEWKKLWDENKVND</sequence>
<accession>A0A845S8L9</accession>
<keyword evidence="1" id="KW-0808">Transferase</keyword>
<dbReference type="EMBL" id="RGGN01000057">
    <property type="protein sequence ID" value="NCU62887.1"/>
    <property type="molecule type" value="Genomic_DNA"/>
</dbReference>
<gene>
    <name evidence="1" type="ORF">EBV78_02180</name>
</gene>
<dbReference type="AlphaFoldDB" id="A0A845S8L9"/>
<organism evidence="1 2">
    <name type="scientific">Candidatus Fonsibacter lacus</name>
    <dbReference type="NCBI Taxonomy" id="2576439"/>
    <lineage>
        <taxon>Bacteria</taxon>
        <taxon>Pseudomonadati</taxon>
        <taxon>Pseudomonadota</taxon>
        <taxon>Alphaproteobacteria</taxon>
        <taxon>Candidatus Pelagibacterales</taxon>
        <taxon>Candidatus Pelagibacterales incertae sedis</taxon>
        <taxon>Candidatus Fonsibacter</taxon>
    </lineage>
</organism>
<reference evidence="1 2" key="1">
    <citation type="submission" date="2018-10" db="EMBL/GenBank/DDBJ databases">
        <title>Iterative Subtractive Binning of Freshwater Chronoseries Metagenomes Recovers Nearly Complete Genomes from over Four Hundred Novel Species.</title>
        <authorList>
            <person name="Rodriguez-R L.M."/>
            <person name="Tsementzi D."/>
            <person name="Luo C."/>
            <person name="Konstantinidis K.T."/>
        </authorList>
    </citation>
    <scope>NUCLEOTIDE SEQUENCE [LARGE SCALE GENOMIC DNA]</scope>
    <source>
        <strain evidence="1">WB7_2B_003</strain>
    </source>
</reference>
<protein>
    <submittedName>
        <fullName evidence="1">Glycosyltransferase family 2 protein</fullName>
    </submittedName>
</protein>
<dbReference type="GO" id="GO:0016740">
    <property type="term" value="F:transferase activity"/>
    <property type="evidence" value="ECO:0007669"/>
    <property type="project" value="UniProtKB-KW"/>
</dbReference>
<proteinExistence type="predicted"/>
<dbReference type="Proteomes" id="UP000572953">
    <property type="component" value="Unassembled WGS sequence"/>
</dbReference>